<dbReference type="InterPro" id="IPR019734">
    <property type="entry name" value="TPR_rpt"/>
</dbReference>
<dbReference type="InterPro" id="IPR011990">
    <property type="entry name" value="TPR-like_helical_dom_sf"/>
</dbReference>
<dbReference type="PROSITE" id="PS50005">
    <property type="entry name" value="TPR"/>
    <property type="match status" value="1"/>
</dbReference>
<feature type="chain" id="PRO_5011643654" evidence="4">
    <location>
        <begin position="19"/>
        <end position="255"/>
    </location>
</feature>
<dbReference type="RefSeq" id="WP_244106310.1">
    <property type="nucleotide sequence ID" value="NZ_CADERL010000014.1"/>
</dbReference>
<reference evidence="5 6" key="1">
    <citation type="submission" date="2016-10" db="EMBL/GenBank/DDBJ databases">
        <authorList>
            <person name="de Groot N.N."/>
        </authorList>
    </citation>
    <scope>NUCLEOTIDE SEQUENCE [LARGE SCALE GENOMIC DNA]</scope>
    <source>
        <strain evidence="5 6">LMG 2247</strain>
    </source>
</reference>
<dbReference type="Proteomes" id="UP000199706">
    <property type="component" value="Unassembled WGS sequence"/>
</dbReference>
<keyword evidence="4" id="KW-0732">Signal</keyword>
<evidence type="ECO:0000256" key="1">
    <source>
        <dbReference type="ARBA" id="ARBA00022737"/>
    </source>
</evidence>
<dbReference type="PANTHER" id="PTHR45641:SF19">
    <property type="entry name" value="NEPHROCYSTIN-3"/>
    <property type="match status" value="1"/>
</dbReference>
<dbReference type="PANTHER" id="PTHR45641">
    <property type="entry name" value="TETRATRICOPEPTIDE REPEAT PROTEIN (AFU_ORTHOLOGUE AFUA_6G03870)"/>
    <property type="match status" value="1"/>
</dbReference>
<feature type="signal peptide" evidence="4">
    <location>
        <begin position="1"/>
        <end position="18"/>
    </location>
</feature>
<dbReference type="AlphaFoldDB" id="A0A1G7RE26"/>
<protein>
    <submittedName>
        <fullName evidence="5">Tetratricopeptide repeat-containing protein</fullName>
    </submittedName>
</protein>
<dbReference type="SMART" id="SM00028">
    <property type="entry name" value="TPR"/>
    <property type="match status" value="2"/>
</dbReference>
<feature type="repeat" description="TPR" evidence="3">
    <location>
        <begin position="183"/>
        <end position="216"/>
    </location>
</feature>
<dbReference type="Pfam" id="PF13374">
    <property type="entry name" value="TPR_10"/>
    <property type="match status" value="1"/>
</dbReference>
<evidence type="ECO:0000256" key="4">
    <source>
        <dbReference type="SAM" id="SignalP"/>
    </source>
</evidence>
<accession>A0A1G7RE26</accession>
<dbReference type="Gene3D" id="1.25.40.10">
    <property type="entry name" value="Tetratricopeptide repeat domain"/>
    <property type="match status" value="1"/>
</dbReference>
<evidence type="ECO:0000313" key="6">
    <source>
        <dbReference type="Proteomes" id="UP000199706"/>
    </source>
</evidence>
<keyword evidence="1" id="KW-0677">Repeat</keyword>
<evidence type="ECO:0000256" key="3">
    <source>
        <dbReference type="PROSITE-ProRule" id="PRU00339"/>
    </source>
</evidence>
<name>A0A1G7RE26_9BURK</name>
<evidence type="ECO:0000313" key="5">
    <source>
        <dbReference type="EMBL" id="SDG09037.1"/>
    </source>
</evidence>
<evidence type="ECO:0000256" key="2">
    <source>
        <dbReference type="ARBA" id="ARBA00022803"/>
    </source>
</evidence>
<dbReference type="Pfam" id="PF13181">
    <property type="entry name" value="TPR_8"/>
    <property type="match status" value="1"/>
</dbReference>
<dbReference type="SUPFAM" id="SSF48452">
    <property type="entry name" value="TPR-like"/>
    <property type="match status" value="1"/>
</dbReference>
<gene>
    <name evidence="5" type="ORF">SAMN05216466_10273</name>
</gene>
<dbReference type="EMBL" id="FNCJ01000002">
    <property type="protein sequence ID" value="SDG09037.1"/>
    <property type="molecule type" value="Genomic_DNA"/>
</dbReference>
<sequence length="255" mass="28344">MLWGVAIAVLLVGHHAAAANSCFPAFFEVDVKDGLKVQADCGFHVRALNRMATELSRAAKDAKLSRAQIVSLARAANVILSVVVQAQSDDTSIATAFADTLEEQCEFERAEPIYRALLSRYQVLAQEKPAAYQPQRAHTQQKLGNLYVGLQRPKEAEIAYLRALEIDWALARQDPVVYGPAVAETFDSLGVLYRDTQRLQDATDAYRESLDIDRALADRDPTTYKPDIATTLNDLGILYDAHSARAMLRRRIARR</sequence>
<keyword evidence="2 3" id="KW-0802">TPR repeat</keyword>
<proteinExistence type="predicted"/>
<organism evidence="5 6">
    <name type="scientific">Paraburkholderia phenazinium</name>
    <dbReference type="NCBI Taxonomy" id="60549"/>
    <lineage>
        <taxon>Bacteria</taxon>
        <taxon>Pseudomonadati</taxon>
        <taxon>Pseudomonadota</taxon>
        <taxon>Betaproteobacteria</taxon>
        <taxon>Burkholderiales</taxon>
        <taxon>Burkholderiaceae</taxon>
        <taxon>Paraburkholderia</taxon>
    </lineage>
</organism>